<feature type="region of interest" description="Disordered" evidence="1">
    <location>
        <begin position="1626"/>
        <end position="1648"/>
    </location>
</feature>
<dbReference type="EMBL" id="JALJOT010000004">
    <property type="protein sequence ID" value="KAK9915781.1"/>
    <property type="molecule type" value="Genomic_DNA"/>
</dbReference>
<feature type="compositionally biased region" description="Polar residues" evidence="1">
    <location>
        <begin position="516"/>
        <end position="529"/>
    </location>
</feature>
<evidence type="ECO:0008006" key="4">
    <source>
        <dbReference type="Google" id="ProtNLM"/>
    </source>
</evidence>
<feature type="region of interest" description="Disordered" evidence="1">
    <location>
        <begin position="260"/>
        <end position="419"/>
    </location>
</feature>
<feature type="region of interest" description="Disordered" evidence="1">
    <location>
        <begin position="514"/>
        <end position="567"/>
    </location>
</feature>
<protein>
    <recommendedName>
        <fullName evidence="4">VASt domain-containing protein</fullName>
    </recommendedName>
</protein>
<dbReference type="Proteomes" id="UP001491310">
    <property type="component" value="Unassembled WGS sequence"/>
</dbReference>
<feature type="region of interest" description="Disordered" evidence="1">
    <location>
        <begin position="1397"/>
        <end position="1419"/>
    </location>
</feature>
<evidence type="ECO:0000313" key="2">
    <source>
        <dbReference type="EMBL" id="KAK9915781.1"/>
    </source>
</evidence>
<evidence type="ECO:0000313" key="3">
    <source>
        <dbReference type="Proteomes" id="UP001491310"/>
    </source>
</evidence>
<evidence type="ECO:0000256" key="1">
    <source>
        <dbReference type="SAM" id="MobiDB-lite"/>
    </source>
</evidence>
<gene>
    <name evidence="2" type="ORF">WJX75_004084</name>
</gene>
<comment type="caution">
    <text evidence="2">The sequence shown here is derived from an EMBL/GenBank/DDBJ whole genome shotgun (WGS) entry which is preliminary data.</text>
</comment>
<sequence>MVKTFFTSVNIPGITALDYHIAGGTSEIFAEFQRRYNKDANASCTPWEPLTFASAPDGTKHRTAQFASQMKAPGWLRKLIGRPTLPILDYQRTTLNKETGNLTFDSAPIIQHGPNGPFSIAQLHWDVFNRVGSDGQPFITIDVTMTAMADYAWMWGVQTAVEAIFISQAKDDIAAYLQSNIDFFRDLVAAGKVPSQNGITSDDHLGMPASAPVAPAVLRSLPNGSHAAANGNMPKHLGKGALYTNDSVSVYYDASEKLRKPARRSVDSVRPAVPMPLPKVELEKQQRNPVLSPRQPSPKPATRSALSPRGAGVQVNAAFSPRTPAKTASILKGAKSPRSSQRQIAPQPRDKVRRMCQEWADESIPMQHKSARGRAENNRPADPYEAMSPRSRERERIRVTTPATPRQAPKPPVVDGPPAVKKIPAKAAAEAAEDPVEDLGSDVLSRVATTPKPAADPRAVRVLPSHSPTPAQRAARHTLTRHSATTAMRRNSELIADDLGDPGPGMAAVALLPPQKSVSAPITPRSNRGLSPRPHSGGQRWADDSNSFKYQKKRPQQPSRLGTGVRFQPGATVEYGDSRWPGHIVAIEDSGAPMSPRTPFPASKRVGLMHGQEPRIGLSPRPALKTSSKTPGASNLQAVTGLKAQHETAMVRRKELPAIFMPWSVAQIHSVLADSDYLAMFHKESHGSFSMEVEPWDPPGSGSAFVWKRRCLFTAPLQGPPWFKTMLGGPQLVDMMDTQEMMYDPESGCMMVQVDSYMLLDGGATTMRMRHMKWLYRPVKAEDLTGCEVKATLTTCGASFRNAQLQDLPKQVEDALATIATEEATEFNNFALCYIGALQEAGQLPTPEQALSKLMDTSNGRPLFSGPKTPGKLADMPFNLVSGVLVYKDKDAPQYMDLPAGHHGANTISPTENSDNSTPVDMQGAADLQQRDMGSAPPVTGERLSMTDSVLEGIPAGGKEVDKFLGTKLNSLDLATAGRSLRIRTWRSRAHDSGMSMRPAYDQRSSDDSQRTQSIVPKCASSDSQPRGPDKSSITAEERALLERLTHEHNGKEGGPRLNPKERRMVDEILDASMEADQLTAGMEPEAGRDMHLNSSYRKDHQHDGAETTPATGPEPARGEWAELGEYDQALSGSVVDSLRSSSEYSVSTIGTPHRFAGVPNAVEQAPGAADDQDLELMDTSISERSFKPQNKTHQNGAAHTATTTIVETMFWDAEEDFDDDGTTLNAKLLKALDDAEKHDMHTPEAGVLHTSGSFHIPPTDASDTAVAMATVMSVAIETVNAVAETAMNTVNHITRVSLEHLQSVGHTSSLASYRSIPVPYNSAYQGPWEDKMPLSRQHSLATSADARSFRAPTANQNFRQAGIGRRGAGSAPIFHRGGNGPPRGPLSFQADIAHPKAAGDTRQRSLAPSARREEARFEPARLGDAHESAPPFAAGRKRVKVPPLWTGSSPFEGRLSDTMDSEALSEAQEGMQWVNGKGWVEAERTFLRSFNSAPPLLRRNDSQPSTAPDMAPASRRPSPVPEHRVVFTAQSVEAVPIPAGQDTNAVVQRATREHLMAERRRRAAKLATRGVPPGATDSLPPPRDLPDRRLPTSATKADAAARRRSKGGLCGKLSKMCAAMYACRKSKGARTNSYTEPSRPQVSDQAS</sequence>
<organism evidence="2 3">
    <name type="scientific">Coccomyxa subellipsoidea</name>
    <dbReference type="NCBI Taxonomy" id="248742"/>
    <lineage>
        <taxon>Eukaryota</taxon>
        <taxon>Viridiplantae</taxon>
        <taxon>Chlorophyta</taxon>
        <taxon>core chlorophytes</taxon>
        <taxon>Trebouxiophyceae</taxon>
        <taxon>Trebouxiophyceae incertae sedis</taxon>
        <taxon>Coccomyxaceae</taxon>
        <taxon>Coccomyxa</taxon>
    </lineage>
</organism>
<proteinExistence type="predicted"/>
<feature type="region of interest" description="Disordered" evidence="1">
    <location>
        <begin position="1494"/>
        <end position="1521"/>
    </location>
</feature>
<feature type="region of interest" description="Disordered" evidence="1">
    <location>
        <begin position="614"/>
        <end position="634"/>
    </location>
</feature>
<feature type="region of interest" description="Disordered" evidence="1">
    <location>
        <begin position="1563"/>
        <end position="1610"/>
    </location>
</feature>
<accession>A0ABR2YVR7</accession>
<feature type="region of interest" description="Disordered" evidence="1">
    <location>
        <begin position="990"/>
        <end position="1034"/>
    </location>
</feature>
<reference evidence="2 3" key="1">
    <citation type="journal article" date="2024" name="Nat. Commun.">
        <title>Phylogenomics reveals the evolutionary origins of lichenization in chlorophyte algae.</title>
        <authorList>
            <person name="Puginier C."/>
            <person name="Libourel C."/>
            <person name="Otte J."/>
            <person name="Skaloud P."/>
            <person name="Haon M."/>
            <person name="Grisel S."/>
            <person name="Petersen M."/>
            <person name="Berrin J.G."/>
            <person name="Delaux P.M."/>
            <person name="Dal Grande F."/>
            <person name="Keller J."/>
        </authorList>
    </citation>
    <scope>NUCLEOTIDE SEQUENCE [LARGE SCALE GENOMIC DNA]</scope>
    <source>
        <strain evidence="2 3">SAG 216-7</strain>
    </source>
</reference>
<name>A0ABR2YVR7_9CHLO</name>
<feature type="compositionally biased region" description="Polar residues" evidence="1">
    <location>
        <begin position="1630"/>
        <end position="1648"/>
    </location>
</feature>
<feature type="region of interest" description="Disordered" evidence="1">
    <location>
        <begin position="451"/>
        <end position="480"/>
    </location>
</feature>
<feature type="compositionally biased region" description="Polar residues" evidence="1">
    <location>
        <begin position="625"/>
        <end position="634"/>
    </location>
</feature>
<keyword evidence="3" id="KW-1185">Reference proteome</keyword>